<dbReference type="InterPro" id="IPR012337">
    <property type="entry name" value="RNaseH-like_sf"/>
</dbReference>
<feature type="domain" description="Integrase catalytic" evidence="2">
    <location>
        <begin position="248"/>
        <end position="462"/>
    </location>
</feature>
<comment type="caution">
    <text evidence="3">The sequence shown here is derived from an EMBL/GenBank/DDBJ whole genome shotgun (WGS) entry which is preliminary data.</text>
</comment>
<dbReference type="InterPro" id="IPR015378">
    <property type="entry name" value="Transposase-like_Mu_C"/>
</dbReference>
<feature type="region of interest" description="Disordered" evidence="1">
    <location>
        <begin position="584"/>
        <end position="651"/>
    </location>
</feature>
<dbReference type="Proteomes" id="UP001246576">
    <property type="component" value="Unassembled WGS sequence"/>
</dbReference>
<dbReference type="PROSITE" id="PS50994">
    <property type="entry name" value="INTEGRASE"/>
    <property type="match status" value="1"/>
</dbReference>
<dbReference type="InterPro" id="IPR001584">
    <property type="entry name" value="Integrase_cat-core"/>
</dbReference>
<evidence type="ECO:0000256" key="1">
    <source>
        <dbReference type="SAM" id="MobiDB-lite"/>
    </source>
</evidence>
<dbReference type="Gene3D" id="3.30.420.10">
    <property type="entry name" value="Ribonuclease H-like superfamily/Ribonuclease H"/>
    <property type="match status" value="1"/>
</dbReference>
<dbReference type="Pfam" id="PF09299">
    <property type="entry name" value="Mu-transpos_C"/>
    <property type="match status" value="1"/>
</dbReference>
<sequence>MTHSLRLHDRLVDPRSQEVYLEVLDVQLHGGCVKVFDSAQKTDRYIELAAIAEDIHVGTLTVLRKGKPRYSHAEQYNDNHLHQKDHFVRRILCAIQDLQTQDGVSFLRAYRQVEQAYKNNKVDPTFPFPSQPAIYRYHQANMAGLPLLRGDKNKGNRSSRYSPEVIDIILQIASEHYLKPHSRWTLIKITASVNRSVQGTYLPADRPPISSKYVKAVIARHASTDPEAARMLPKDVIAGKSIAKKRIRAEQPLERVEQDALHLPFVVRTPNGVTSDVYLVLAIDCCTGFPLGWHVVVGKPTDTDTLACIEMYMSPVAREHGFMRLGLTHKVSLYGTPGQIIFDNGPENRSGRILRLQRIGTDIQYCKSRAGQEKPFVERTNRSIKEDLEVLPGCTRLDGVDGKRDPISLGEDLMDLEELELWVVRWLYEKWIHKPLDRLLWDAVLVSSVEGVTPAERWAYFQDSCSAIPLPPSRAEWMAVLYEHVERKINRKTGVTIEGLHYKGDAVSALIQKYGEQRNLRILFDPDDFRQIYVYEGDEFPLVSLTFEHLRPETPAWSFKEAKDRHRQKKASYAQAPEYASFEQDLDERATGDASSCKRKSASKRERNRATTKRTRAVDALKRASKSPNPPVPKSRSKVIDSPGVEQPNNLQLEETGILDILSRHSGEKLC</sequence>
<proteinExistence type="predicted"/>
<dbReference type="InterPro" id="IPR036397">
    <property type="entry name" value="RNaseH_sf"/>
</dbReference>
<dbReference type="EMBL" id="JAVLSJ010000024">
    <property type="protein sequence ID" value="MDR9851846.1"/>
    <property type="molecule type" value="Genomic_DNA"/>
</dbReference>
<protein>
    <submittedName>
        <fullName evidence="3">Mu transposase C-terminal domain-containing protein</fullName>
    </submittedName>
</protein>
<evidence type="ECO:0000313" key="4">
    <source>
        <dbReference type="Proteomes" id="UP001246576"/>
    </source>
</evidence>
<evidence type="ECO:0000259" key="2">
    <source>
        <dbReference type="PROSITE" id="PS50994"/>
    </source>
</evidence>
<keyword evidence="4" id="KW-1185">Reference proteome</keyword>
<dbReference type="SUPFAM" id="SSF53098">
    <property type="entry name" value="Ribonuclease H-like"/>
    <property type="match status" value="1"/>
</dbReference>
<organism evidence="3 4">
    <name type="scientific">Herbaspirillum huttiense subsp. lycopersici</name>
    <dbReference type="NCBI Taxonomy" id="3074428"/>
    <lineage>
        <taxon>Bacteria</taxon>
        <taxon>Pseudomonadati</taxon>
        <taxon>Pseudomonadota</taxon>
        <taxon>Betaproteobacteria</taxon>
        <taxon>Burkholderiales</taxon>
        <taxon>Oxalobacteraceae</taxon>
        <taxon>Herbaspirillum</taxon>
    </lineage>
</organism>
<evidence type="ECO:0000313" key="3">
    <source>
        <dbReference type="EMBL" id="MDR9851846.1"/>
    </source>
</evidence>
<reference evidence="3" key="1">
    <citation type="submission" date="2023-09" db="EMBL/GenBank/DDBJ databases">
        <title>Description of first Herbaspirillum huttiense subsp. nephrolepsisexaltata and Herbaspirillum huttiense subsp. lycopersicon.</title>
        <authorList>
            <person name="Poudel M."/>
            <person name="Sharma A."/>
            <person name="Goss E."/>
            <person name="Tapia J.H."/>
            <person name="Harmon C.M."/>
            <person name="Jones J.B."/>
        </authorList>
    </citation>
    <scope>NUCLEOTIDE SEQUENCE</scope>
    <source>
        <strain evidence="3">SE1</strain>
    </source>
</reference>
<dbReference type="RefSeq" id="WP_310841687.1">
    <property type="nucleotide sequence ID" value="NZ_JAVLSJ010000024.1"/>
</dbReference>
<gene>
    <name evidence="3" type="ORF">RI048_26715</name>
</gene>
<name>A0ABU2EUN9_9BURK</name>
<accession>A0ABU2EUN9</accession>